<dbReference type="RefSeq" id="WP_131849416.1">
    <property type="nucleotide sequence ID" value="NZ_SLXV01000034.1"/>
</dbReference>
<reference evidence="7 8" key="1">
    <citation type="submission" date="2019-03" db="EMBL/GenBank/DDBJ databases">
        <title>Genomic Encyclopedia of Type Strains, Phase IV (KMG-IV): sequencing the most valuable type-strain genomes for metagenomic binning, comparative biology and taxonomic classification.</title>
        <authorList>
            <person name="Goeker M."/>
        </authorList>
    </citation>
    <scope>NUCLEOTIDE SEQUENCE [LARGE SCALE GENOMIC DNA]</scope>
    <source>
        <strain evidence="7 8">DSM 46831</strain>
    </source>
</reference>
<comment type="subcellular location">
    <subcellularLocation>
        <location evidence="1">Membrane</location>
        <topology evidence="1">Multi-pass membrane protein</topology>
    </subcellularLocation>
</comment>
<feature type="transmembrane region" description="Helical" evidence="6">
    <location>
        <begin position="141"/>
        <end position="160"/>
    </location>
</feature>
<keyword evidence="8" id="KW-1185">Reference proteome</keyword>
<organism evidence="7 8">
    <name type="scientific">Baia soyae</name>
    <dbReference type="NCBI Taxonomy" id="1544746"/>
    <lineage>
        <taxon>Bacteria</taxon>
        <taxon>Bacillati</taxon>
        <taxon>Bacillota</taxon>
        <taxon>Bacilli</taxon>
        <taxon>Bacillales</taxon>
        <taxon>Thermoactinomycetaceae</taxon>
        <taxon>Baia</taxon>
    </lineage>
</organism>
<feature type="transmembrane region" description="Helical" evidence="6">
    <location>
        <begin position="206"/>
        <end position="226"/>
    </location>
</feature>
<dbReference type="CDD" id="cd10432">
    <property type="entry name" value="BI-1-like_bacterial"/>
    <property type="match status" value="1"/>
</dbReference>
<evidence type="ECO:0000256" key="5">
    <source>
        <dbReference type="ARBA" id="ARBA00023136"/>
    </source>
</evidence>
<protein>
    <recommendedName>
        <fullName evidence="9">Modulator of FtsH protease</fullName>
    </recommendedName>
</protein>
<keyword evidence="4 6" id="KW-1133">Transmembrane helix</keyword>
<keyword evidence="5 6" id="KW-0472">Membrane</keyword>
<evidence type="ECO:0000256" key="4">
    <source>
        <dbReference type="ARBA" id="ARBA00022989"/>
    </source>
</evidence>
<evidence type="ECO:0000313" key="8">
    <source>
        <dbReference type="Proteomes" id="UP000294746"/>
    </source>
</evidence>
<feature type="transmembrane region" description="Helical" evidence="6">
    <location>
        <begin position="166"/>
        <end position="185"/>
    </location>
</feature>
<dbReference type="Pfam" id="PF01027">
    <property type="entry name" value="Bax1-I"/>
    <property type="match status" value="1"/>
</dbReference>
<feature type="transmembrane region" description="Helical" evidence="6">
    <location>
        <begin position="55"/>
        <end position="72"/>
    </location>
</feature>
<dbReference type="EMBL" id="SLXV01000034">
    <property type="protein sequence ID" value="TCP65331.1"/>
    <property type="molecule type" value="Genomic_DNA"/>
</dbReference>
<dbReference type="PANTHER" id="PTHR23291:SF50">
    <property type="entry name" value="PROTEIN LIFEGUARD 4"/>
    <property type="match status" value="1"/>
</dbReference>
<proteinExistence type="inferred from homology"/>
<evidence type="ECO:0000313" key="7">
    <source>
        <dbReference type="EMBL" id="TCP65331.1"/>
    </source>
</evidence>
<evidence type="ECO:0000256" key="1">
    <source>
        <dbReference type="ARBA" id="ARBA00004141"/>
    </source>
</evidence>
<dbReference type="AlphaFoldDB" id="A0A4R2RZ84"/>
<dbReference type="Proteomes" id="UP000294746">
    <property type="component" value="Unassembled WGS sequence"/>
</dbReference>
<gene>
    <name evidence="7" type="ORF">EDD57_13417</name>
</gene>
<keyword evidence="3 6" id="KW-0812">Transmembrane</keyword>
<feature type="transmembrane region" description="Helical" evidence="6">
    <location>
        <begin position="107"/>
        <end position="129"/>
    </location>
</feature>
<sequence length="233" mass="25264">MNQGFSNNVTSSQRFTQRMMPAVFGWMFAGLLMTAIIAGVLLQNSEAITMLRTPIIFYAVVAAEIITVIFLSKRLGKMSATAASFCFFLYAALNGLTIAAFMSRFEIGTIASAFGVAAAMFGVFAIFGAVTKKDLTKLGSLLFMLLIGIIIATLANAFFIKSGAMGLIISYVAVLVFCGLTAYDMQKIKEMGAYSSQFGEEGATKIAIYGALMLYMDFVMIFWHLLNIFGSDD</sequence>
<evidence type="ECO:0008006" key="9">
    <source>
        <dbReference type="Google" id="ProtNLM"/>
    </source>
</evidence>
<dbReference type="OrthoDB" id="9793828at2"/>
<feature type="transmembrane region" description="Helical" evidence="6">
    <location>
        <begin position="21"/>
        <end position="43"/>
    </location>
</feature>
<comment type="similarity">
    <text evidence="2 6">Belongs to the BI1 family.</text>
</comment>
<evidence type="ECO:0000256" key="6">
    <source>
        <dbReference type="RuleBase" id="RU004379"/>
    </source>
</evidence>
<dbReference type="InterPro" id="IPR006214">
    <property type="entry name" value="Bax_inhibitor_1-related"/>
</dbReference>
<evidence type="ECO:0000256" key="2">
    <source>
        <dbReference type="ARBA" id="ARBA00010350"/>
    </source>
</evidence>
<name>A0A4R2RZ84_9BACL</name>
<feature type="transmembrane region" description="Helical" evidence="6">
    <location>
        <begin position="79"/>
        <end position="101"/>
    </location>
</feature>
<accession>A0A4R2RZ84</accession>
<dbReference type="GO" id="GO:0005886">
    <property type="term" value="C:plasma membrane"/>
    <property type="evidence" value="ECO:0007669"/>
    <property type="project" value="TreeGrafter"/>
</dbReference>
<dbReference type="PANTHER" id="PTHR23291">
    <property type="entry name" value="BAX INHIBITOR-RELATED"/>
    <property type="match status" value="1"/>
</dbReference>
<evidence type="ECO:0000256" key="3">
    <source>
        <dbReference type="ARBA" id="ARBA00022692"/>
    </source>
</evidence>
<comment type="caution">
    <text evidence="7">The sequence shown here is derived from an EMBL/GenBank/DDBJ whole genome shotgun (WGS) entry which is preliminary data.</text>
</comment>